<dbReference type="PANTHER" id="PTHR32094">
    <property type="entry name" value="FANCONI ANEMIA GROUP E PROTEIN"/>
    <property type="match status" value="1"/>
</dbReference>
<proteinExistence type="predicted"/>
<dbReference type="GO" id="GO:0036297">
    <property type="term" value="P:interstrand cross-link repair"/>
    <property type="evidence" value="ECO:0007669"/>
    <property type="project" value="InterPro"/>
</dbReference>
<sequence length="604" mass="68370">MAAACEEFPSESLLQELISSFPLEWQGLFAALNVKESLTIHSGTKWLRDNSSQLQKNFISPHWPDLLRSLCLLFPLVLNKDVIVFQPKFACFTLKIQRNILCFIVYYSESIPVDDIKVFVSMLVRLPQMKQSWCAALVATLETKINNRKTENADIGKTKSSSFYLKDKKTRKVKISVCSISESNQTRLDNLCSRIKTSSASSSSLLTARLELMANSKEGQIDAAKCEELKIDQGKCNPVTDMEVDNSIQSEVIEISDDSPEASPSEPIEIPNPPVLSTHKTMDVTVHSQVISLTRAVSEVPYPQPDDSTLHKTNEIPAKSLAALPTLSEIPNPPDLEIQNMEVELSEEDAFMNQYNHLKNHLRSSEDLDVELIQEFLNCFLENTLKDLVTIFTFLEMSTIPETSTIMLIKQFLLLEKECSFQATVIFAYHCISVWLGGLQSAPSRNLLAAVTTFAQKHPKAFVDGVMVKQFNTTSLLWPQCDLTVKVVKNFEKETLQYFMEKLAKSNEKDSFSVWNEHMILVLSTVLERRLELDVSIFEKFANWLQFQSLPLASNLKFAKLVLTIINKYGSLVKSWLPTFKQILKENNTFLKKSGLTALKKLEE</sequence>
<keyword evidence="3" id="KW-1185">Reference proteome</keyword>
<evidence type="ECO:0000313" key="3">
    <source>
        <dbReference type="Proteomes" id="UP001152795"/>
    </source>
</evidence>
<dbReference type="InterPro" id="IPR021025">
    <property type="entry name" value="Fanconi_anaemia_gr_E_prot_C"/>
</dbReference>
<evidence type="ECO:0000259" key="1">
    <source>
        <dbReference type="Pfam" id="PF11510"/>
    </source>
</evidence>
<evidence type="ECO:0000313" key="2">
    <source>
        <dbReference type="EMBL" id="CAB4021547.1"/>
    </source>
</evidence>
<dbReference type="AlphaFoldDB" id="A0A7D9KWB5"/>
<dbReference type="GO" id="GO:0043240">
    <property type="term" value="C:Fanconi anaemia nuclear complex"/>
    <property type="evidence" value="ECO:0007669"/>
    <property type="project" value="InterPro"/>
</dbReference>
<comment type="caution">
    <text evidence="2">The sequence shown here is derived from an EMBL/GenBank/DDBJ whole genome shotgun (WGS) entry which is preliminary data.</text>
</comment>
<gene>
    <name evidence="2" type="ORF">PACLA_8A002649</name>
</gene>
<dbReference type="InterPro" id="IPR039685">
    <property type="entry name" value="FANCE"/>
</dbReference>
<reference evidence="2" key="1">
    <citation type="submission" date="2020-04" db="EMBL/GenBank/DDBJ databases">
        <authorList>
            <person name="Alioto T."/>
            <person name="Alioto T."/>
            <person name="Gomez Garrido J."/>
        </authorList>
    </citation>
    <scope>NUCLEOTIDE SEQUENCE</scope>
    <source>
        <strain evidence="2">A484AB</strain>
    </source>
</reference>
<protein>
    <recommendedName>
        <fullName evidence="1">Fanconi Anaemia group E protein C-terminal domain-containing protein</fullName>
    </recommendedName>
</protein>
<dbReference type="Proteomes" id="UP001152795">
    <property type="component" value="Unassembled WGS sequence"/>
</dbReference>
<feature type="domain" description="Fanconi Anaemia group E protein C-terminal" evidence="1">
    <location>
        <begin position="396"/>
        <end position="602"/>
    </location>
</feature>
<accession>A0A7D9KWB5</accession>
<dbReference type="PANTHER" id="PTHR32094:SF5">
    <property type="entry name" value="FANCONI ANEMIA GROUP E PROTEIN"/>
    <property type="match status" value="1"/>
</dbReference>
<dbReference type="Gene3D" id="1.25.40.480">
    <property type="match status" value="1"/>
</dbReference>
<organism evidence="2 3">
    <name type="scientific">Paramuricea clavata</name>
    <name type="common">Red gorgonian</name>
    <name type="synonym">Violescent sea-whip</name>
    <dbReference type="NCBI Taxonomy" id="317549"/>
    <lineage>
        <taxon>Eukaryota</taxon>
        <taxon>Metazoa</taxon>
        <taxon>Cnidaria</taxon>
        <taxon>Anthozoa</taxon>
        <taxon>Octocorallia</taxon>
        <taxon>Malacalcyonacea</taxon>
        <taxon>Plexauridae</taxon>
        <taxon>Paramuricea</taxon>
    </lineage>
</organism>
<dbReference type="Pfam" id="PF11510">
    <property type="entry name" value="FA_FANCE"/>
    <property type="match status" value="1"/>
</dbReference>
<dbReference type="OrthoDB" id="2449818at2759"/>
<name>A0A7D9KWB5_PARCT</name>
<dbReference type="EMBL" id="CACRXK020011494">
    <property type="protein sequence ID" value="CAB4021547.1"/>
    <property type="molecule type" value="Genomic_DNA"/>
</dbReference>